<dbReference type="InterPro" id="IPR005234">
    <property type="entry name" value="ScpB_csome_segregation"/>
</dbReference>
<keyword evidence="4" id="KW-0131">Cell cycle</keyword>
<dbReference type="PANTHER" id="PTHR34298">
    <property type="entry name" value="SEGREGATION AND CONDENSATION PROTEIN B"/>
    <property type="match status" value="1"/>
</dbReference>
<dbReference type="Proteomes" id="UP000440713">
    <property type="component" value="Unassembled WGS sequence"/>
</dbReference>
<gene>
    <name evidence="5" type="primary">scpB</name>
    <name evidence="5" type="ORF">FYJ71_03385</name>
</gene>
<dbReference type="PIRSF" id="PIRSF019345">
    <property type="entry name" value="ScpB"/>
    <property type="match status" value="1"/>
</dbReference>
<protein>
    <submittedName>
        <fullName evidence="5">SMC-Scp complex subunit ScpB</fullName>
    </submittedName>
</protein>
<keyword evidence="1" id="KW-0963">Cytoplasm</keyword>
<dbReference type="PANTHER" id="PTHR34298:SF2">
    <property type="entry name" value="SEGREGATION AND CONDENSATION PROTEIN B"/>
    <property type="match status" value="1"/>
</dbReference>
<dbReference type="InterPro" id="IPR036388">
    <property type="entry name" value="WH-like_DNA-bd_sf"/>
</dbReference>
<keyword evidence="2" id="KW-0132">Cell division</keyword>
<dbReference type="NCBIfam" id="TIGR00281">
    <property type="entry name" value="SMC-Scp complex subunit ScpB"/>
    <property type="match status" value="1"/>
</dbReference>
<evidence type="ECO:0000256" key="2">
    <source>
        <dbReference type="ARBA" id="ARBA00022618"/>
    </source>
</evidence>
<dbReference type="SUPFAM" id="SSF46785">
    <property type="entry name" value="Winged helix' DNA-binding domain"/>
    <property type="match status" value="2"/>
</dbReference>
<comment type="caution">
    <text evidence="5">The sequence shown here is derived from an EMBL/GenBank/DDBJ whole genome shotgun (WGS) entry which is preliminary data.</text>
</comment>
<proteinExistence type="predicted"/>
<evidence type="ECO:0000313" key="6">
    <source>
        <dbReference type="Proteomes" id="UP000440713"/>
    </source>
</evidence>
<keyword evidence="3" id="KW-0159">Chromosome partition</keyword>
<dbReference type="Pfam" id="PF04079">
    <property type="entry name" value="SMC_ScpB"/>
    <property type="match status" value="1"/>
</dbReference>
<dbReference type="AlphaFoldDB" id="A0A6N7XFA2"/>
<evidence type="ECO:0000256" key="3">
    <source>
        <dbReference type="ARBA" id="ARBA00022829"/>
    </source>
</evidence>
<dbReference type="RefSeq" id="WP_154537379.1">
    <property type="nucleotide sequence ID" value="NZ_JAXFLG010000159.1"/>
</dbReference>
<dbReference type="GO" id="GO:0051304">
    <property type="term" value="P:chromosome separation"/>
    <property type="evidence" value="ECO:0007669"/>
    <property type="project" value="InterPro"/>
</dbReference>
<organism evidence="5 6">
    <name type="scientific">Peptostreptococcus porci</name>
    <dbReference type="NCBI Taxonomy" id="2652282"/>
    <lineage>
        <taxon>Bacteria</taxon>
        <taxon>Bacillati</taxon>
        <taxon>Bacillota</taxon>
        <taxon>Clostridia</taxon>
        <taxon>Peptostreptococcales</taxon>
        <taxon>Peptostreptococcaceae</taxon>
        <taxon>Peptostreptococcus</taxon>
    </lineage>
</organism>
<keyword evidence="6" id="KW-1185">Reference proteome</keyword>
<name>A0A6N7XFA2_9FIRM</name>
<dbReference type="InterPro" id="IPR036390">
    <property type="entry name" value="WH_DNA-bd_sf"/>
</dbReference>
<evidence type="ECO:0000256" key="4">
    <source>
        <dbReference type="ARBA" id="ARBA00023306"/>
    </source>
</evidence>
<dbReference type="Gene3D" id="1.10.10.10">
    <property type="entry name" value="Winged helix-like DNA-binding domain superfamily/Winged helix DNA-binding domain"/>
    <property type="match status" value="2"/>
</dbReference>
<dbReference type="GO" id="GO:0051301">
    <property type="term" value="P:cell division"/>
    <property type="evidence" value="ECO:0007669"/>
    <property type="project" value="UniProtKB-KW"/>
</dbReference>
<reference evidence="5 6" key="1">
    <citation type="submission" date="2019-08" db="EMBL/GenBank/DDBJ databases">
        <title>In-depth cultivation of the pig gut microbiome towards novel bacterial diversity and tailored functional studies.</title>
        <authorList>
            <person name="Wylensek D."/>
            <person name="Hitch T.C.A."/>
            <person name="Clavel T."/>
        </authorList>
    </citation>
    <scope>NUCLEOTIDE SEQUENCE [LARGE SCALE GENOMIC DNA]</scope>
    <source>
        <strain evidence="5 6">WCA-SAB-591-4A-A</strain>
    </source>
</reference>
<evidence type="ECO:0000313" key="5">
    <source>
        <dbReference type="EMBL" id="MST62017.1"/>
    </source>
</evidence>
<accession>A0A6N7XFA2</accession>
<evidence type="ECO:0000256" key="1">
    <source>
        <dbReference type="ARBA" id="ARBA00022490"/>
    </source>
</evidence>
<sequence length="173" mass="19898">MRRADIKNIIEAILFSSTEPVGIEQLNIAINEELSPKEIEKMLTMLIDEYKDNNRGIQIIKVNDKYQMCSNEEFSDYIKNVVGNPKKRYLSQATLETLIIIAYKQPITKNELENIRGVKCDKVLKTLTDSELIYEAGRLNKTGKPIIYRTTDEFLKLLQIDSLEKLPSISTQV</sequence>
<dbReference type="EMBL" id="VUNE01000001">
    <property type="protein sequence ID" value="MST62017.1"/>
    <property type="molecule type" value="Genomic_DNA"/>
</dbReference>